<keyword evidence="2 3" id="KW-0808">Transferase</keyword>
<proteinExistence type="predicted"/>
<dbReference type="PANTHER" id="PTHR43542:SF1">
    <property type="entry name" value="METHYLTRANSFERASE"/>
    <property type="match status" value="1"/>
</dbReference>
<organism evidence="3 4">
    <name type="scientific">Candidatus Lumbricidiphila eiseniae</name>
    <dbReference type="NCBI Taxonomy" id="1969409"/>
    <lineage>
        <taxon>Bacteria</taxon>
        <taxon>Bacillati</taxon>
        <taxon>Actinomycetota</taxon>
        <taxon>Actinomycetes</taxon>
        <taxon>Micrococcales</taxon>
        <taxon>Microbacteriaceae</taxon>
        <taxon>Candidatus Lumbricidiphila</taxon>
    </lineage>
</organism>
<keyword evidence="1 3" id="KW-0489">Methyltransferase</keyword>
<dbReference type="AlphaFoldDB" id="A0A2A6FT19"/>
<dbReference type="Gene3D" id="3.40.50.150">
    <property type="entry name" value="Vaccinia Virus protein VP39"/>
    <property type="match status" value="1"/>
</dbReference>
<dbReference type="GO" id="GO:0003676">
    <property type="term" value="F:nucleic acid binding"/>
    <property type="evidence" value="ECO:0007669"/>
    <property type="project" value="InterPro"/>
</dbReference>
<dbReference type="EMBL" id="NAEP01000023">
    <property type="protein sequence ID" value="PDQ36035.1"/>
    <property type="molecule type" value="Genomic_DNA"/>
</dbReference>
<dbReference type="PIRSF" id="PIRSF004553">
    <property type="entry name" value="CHP00095"/>
    <property type="match status" value="1"/>
</dbReference>
<evidence type="ECO:0000313" key="3">
    <source>
        <dbReference type="EMBL" id="PDQ36035.1"/>
    </source>
</evidence>
<dbReference type="NCBIfam" id="TIGR00095">
    <property type="entry name" value="16S rRNA (guanine(966)-N(2))-methyltransferase RsmD"/>
    <property type="match status" value="1"/>
</dbReference>
<dbReference type="InterPro" id="IPR002052">
    <property type="entry name" value="DNA_methylase_N6_adenine_CS"/>
</dbReference>
<dbReference type="GO" id="GO:0031167">
    <property type="term" value="P:rRNA methylation"/>
    <property type="evidence" value="ECO:0007669"/>
    <property type="project" value="InterPro"/>
</dbReference>
<sequence>MTRIISGFARSLALRVPTSGTRPTSDRVREAIFSSLTSRIDLTATHVLDLYAGSGALGLEAASRGATTVTLVEKARLAADICRRNADAVRDASRGAAAPPAIRVITKAVTAFLTQAQSETTPLTPRVTGVDVVFFDPPYELLDSALARELALLVPLLNDDALVIVERSSRSPEPSWPRGIRLDNRRDYGDTTCWWALAEGAIESHRDPAHVTSAPGK</sequence>
<evidence type="ECO:0000256" key="1">
    <source>
        <dbReference type="ARBA" id="ARBA00022603"/>
    </source>
</evidence>
<dbReference type="InterPro" id="IPR029063">
    <property type="entry name" value="SAM-dependent_MTases_sf"/>
</dbReference>
<dbReference type="Pfam" id="PF03602">
    <property type="entry name" value="Cons_hypoth95"/>
    <property type="match status" value="1"/>
</dbReference>
<protein>
    <submittedName>
        <fullName evidence="3">16S rRNA (Guanine(966)-N(2))-methyltransferase RsmD</fullName>
    </submittedName>
</protein>
<name>A0A2A6FT19_9MICO</name>
<dbReference type="SUPFAM" id="SSF53335">
    <property type="entry name" value="S-adenosyl-L-methionine-dependent methyltransferases"/>
    <property type="match status" value="1"/>
</dbReference>
<dbReference type="PROSITE" id="PS00092">
    <property type="entry name" value="N6_MTASE"/>
    <property type="match status" value="1"/>
</dbReference>
<dbReference type="Proteomes" id="UP000219994">
    <property type="component" value="Unassembled WGS sequence"/>
</dbReference>
<gene>
    <name evidence="3" type="ORF">B5766_02525</name>
</gene>
<dbReference type="InterPro" id="IPR004398">
    <property type="entry name" value="RNA_MeTrfase_RsmD"/>
</dbReference>
<comment type="caution">
    <text evidence="3">The sequence shown here is derived from an EMBL/GenBank/DDBJ whole genome shotgun (WGS) entry which is preliminary data.</text>
</comment>
<evidence type="ECO:0000256" key="2">
    <source>
        <dbReference type="ARBA" id="ARBA00022679"/>
    </source>
</evidence>
<evidence type="ECO:0000313" key="4">
    <source>
        <dbReference type="Proteomes" id="UP000219994"/>
    </source>
</evidence>
<dbReference type="PANTHER" id="PTHR43542">
    <property type="entry name" value="METHYLTRANSFERASE"/>
    <property type="match status" value="1"/>
</dbReference>
<accession>A0A2A6FT19</accession>
<dbReference type="CDD" id="cd02440">
    <property type="entry name" value="AdoMet_MTases"/>
    <property type="match status" value="1"/>
</dbReference>
<dbReference type="GO" id="GO:0008168">
    <property type="term" value="F:methyltransferase activity"/>
    <property type="evidence" value="ECO:0007669"/>
    <property type="project" value="UniProtKB-KW"/>
</dbReference>
<reference evidence="4" key="1">
    <citation type="submission" date="2017-03" db="EMBL/GenBank/DDBJ databases">
        <authorList>
            <person name="Lund M.B."/>
        </authorList>
    </citation>
    <scope>NUCLEOTIDE SEQUENCE [LARGE SCALE GENOMIC DNA]</scope>
</reference>